<reference evidence="7 8" key="1">
    <citation type="submission" date="2023-08" db="EMBL/GenBank/DDBJ databases">
        <title>Implementing the SeqCode for naming new Mesorhizobium species isolated from Vachellia karroo root nodules.</title>
        <authorList>
            <person name="Van Lill M."/>
        </authorList>
    </citation>
    <scope>NUCLEOTIDE SEQUENCE [LARGE SCALE GENOMIC DNA]</scope>
    <source>
        <strain evidence="7 8">VK3E</strain>
    </source>
</reference>
<dbReference type="SUPFAM" id="SSF49313">
    <property type="entry name" value="Cadherin-like"/>
    <property type="match status" value="5"/>
</dbReference>
<comment type="subcellular location">
    <subcellularLocation>
        <location evidence="1">Membrane</location>
        <topology evidence="1">Single-pass membrane protein</topology>
    </subcellularLocation>
</comment>
<dbReference type="Gene3D" id="2.60.40.60">
    <property type="entry name" value="Cadherins"/>
    <property type="match status" value="5"/>
</dbReference>
<dbReference type="Proteomes" id="UP001272097">
    <property type="component" value="Unassembled WGS sequence"/>
</dbReference>
<feature type="region of interest" description="Disordered" evidence="5">
    <location>
        <begin position="51"/>
        <end position="81"/>
    </location>
</feature>
<dbReference type="Pfam" id="PF00353">
    <property type="entry name" value="HemolysinCabind"/>
    <property type="match status" value="1"/>
</dbReference>
<dbReference type="InterPro" id="IPR002126">
    <property type="entry name" value="Cadherin-like_dom"/>
</dbReference>
<keyword evidence="3" id="KW-1133">Transmembrane helix</keyword>
<dbReference type="EMBL" id="JAVIIS010000034">
    <property type="protein sequence ID" value="MDX8442183.1"/>
    <property type="molecule type" value="Genomic_DNA"/>
</dbReference>
<dbReference type="InterPro" id="IPR029052">
    <property type="entry name" value="Metallo-depent_PP-like"/>
</dbReference>
<dbReference type="InterPro" id="IPR018511">
    <property type="entry name" value="Hemolysin-typ_Ca-bd_CS"/>
</dbReference>
<evidence type="ECO:0000256" key="2">
    <source>
        <dbReference type="ARBA" id="ARBA00022692"/>
    </source>
</evidence>
<keyword evidence="2" id="KW-0812">Transmembrane</keyword>
<dbReference type="InterPro" id="IPR011049">
    <property type="entry name" value="Serralysin-like_metalloprot_C"/>
</dbReference>
<dbReference type="SMART" id="SM00112">
    <property type="entry name" value="CA"/>
    <property type="match status" value="5"/>
</dbReference>
<name>A0ABU4X1I1_9HYPH</name>
<evidence type="ECO:0000256" key="1">
    <source>
        <dbReference type="ARBA" id="ARBA00004167"/>
    </source>
</evidence>
<dbReference type="SUPFAM" id="SSF51120">
    <property type="entry name" value="beta-Roll"/>
    <property type="match status" value="1"/>
</dbReference>
<dbReference type="InterPro" id="IPR050174">
    <property type="entry name" value="Protocadherin/Cadherin-CA"/>
</dbReference>
<evidence type="ECO:0000256" key="4">
    <source>
        <dbReference type="ARBA" id="ARBA00023180"/>
    </source>
</evidence>
<keyword evidence="4" id="KW-0325">Glycoprotein</keyword>
<keyword evidence="3" id="KW-0472">Membrane</keyword>
<feature type="domain" description="Cadherin" evidence="6">
    <location>
        <begin position="366"/>
        <end position="463"/>
    </location>
</feature>
<evidence type="ECO:0000313" key="8">
    <source>
        <dbReference type="Proteomes" id="UP001272097"/>
    </source>
</evidence>
<feature type="domain" description="Cadherin" evidence="6">
    <location>
        <begin position="758"/>
        <end position="862"/>
    </location>
</feature>
<evidence type="ECO:0000313" key="7">
    <source>
        <dbReference type="EMBL" id="MDX8442183.1"/>
    </source>
</evidence>
<feature type="compositionally biased region" description="Polar residues" evidence="5">
    <location>
        <begin position="70"/>
        <end position="80"/>
    </location>
</feature>
<dbReference type="PANTHER" id="PTHR24028:SF328">
    <property type="entry name" value="CADHERIN-3"/>
    <property type="match status" value="1"/>
</dbReference>
<keyword evidence="8" id="KW-1185">Reference proteome</keyword>
<gene>
    <name evidence="7" type="ORF">RFM51_21580</name>
</gene>
<sequence length="1627" mass="169292">MSKPPRIPDSGNTLGPVTAEFDSLSFLKGQYLIDDRSPAGTGDRNVAEHGAIALPGTSVTGEASNDDNTETGTRSDSNGAEQAAIRIDDLISTHGITPTWADDGGLRLTGLAEAAARIGIHLDDPVLDTRTANDFGLWQHVGLAGSAYTATSPDGAAGTGTTAATLIVNSALGADPIFETRVATAGDDVEEKGSGTISGNINDLELGYDGTTRQTVGIRFTGVDIPKGAVITSAYIQFQANEVMTGAASLLIQGDNADDANPFTTTAFNVSSLPRTTASTAWTPDPWSTVGEHGLAERTPDLSAIIQEIVNRSGWAALNHMAFLITGTGTRTADSYEYNPASAPLLHVEYLLPVSGSPVAFNTPADTDPAANQIAELAAAGTAIGITASATDPDAGSTVTYSLDDTRFAIDASSGAITRSTTGTLDFETQSSINLTVTATSSDGSTANQTYTLSVLDSPEPVAFNTPADTDNTVNQIAQSAAAGTAIGVTASAKDPDAGSTVAYSISDTRFAINSTTGVVTRSGTGTLNATSEPTVNFTVTATSSDGSTDTHAFSVAVTGSTNSTPVTFETRVATAGDDVEQKGTGAMSTNVSDLELGYDGSTSQVDGLRFTAINIPQGAIITNAYIQFQANEVMTGAASLLIQGDNVDDASAFSNVKFNVSSLPRTTASAAWTPGPWSTVGEHGLAERTPDLSAIIQEIVNRSGWAALNHMAFLITGTGTRTADSYEYNPASAPLLHIEYQLPGPAGGPVAFNTPPDADPAANQIAELAAAGTAIGITASATDPDAGSTVAYSLNDARFAINSSTGAITRSATGTLDFETQSSINLTVTATSSDGSTANQTYTLSVLDSPEPVAFNTPPDADTTANQIIQNAAAGTAVGITASAKDPDTGSTVTYSISDPRFAINSTTGVITRSGTGTLNAATEPSVSLHVTATSSDGSTAGQDYTLSVNTGPVFQTRIGSSADDVEQGPTGGMDLTSTHLDMVVSGTKVETVGMRFTSVDIPYDAVITSAYIQFQAQNIGTGAMSLLVRGESDEATPFESDTSDVTLRPMTNASVTWTPPDWTVVNEAGLAERTPNLSAIVQEIINQPGYLQLNDMAFIVSGSSGTRSAYSFDGSAAGAPLLHIEYYVPTTGPVGFRHPQDADSAANQITQNAAAGTLIHITASAKDPDVTDKVTYSINDSRFAIDANTGVITRSGTGTLNAATEPSINLHVTATSSDGSTAGQDYSLSVVPTTAPQVLYRYAVFGDYGDTDLTGEKAVSAMVHAWNVDFILTVGDNVYAPQVLDAAVGQQYHDYIGNYQGAYGSGSSINRFFPTLGNHEYNEGNVTNYLNYFTLPDNERYYDFQIGPVHFFALNSNKQEPDGRSYTSTQGHWMQNLLANSNASFDVAYFHHTPYNPAGSSTIMQWPFEQWGVNAVFAGHEHNYYRENRDDNGDGVFLPYTTTGLGGTGKTVPDVGANLVTVTDQGMLIEFYKVSSFNGTTATPVLTDSYFVPTPAGRTPTIVNGGYVLNGTTGSDYLWGLGGNDTLIGGRGNDMLVAGNQHNLFVFHKGDGQDIVMNFVAGTGTGDVLDLRDFGINNASQFQQVATNQGSNVVATLGGGDQITITGVHVEQFQNDNFVSSLLLA</sequence>
<dbReference type="InterPro" id="IPR015919">
    <property type="entry name" value="Cadherin-like_sf"/>
</dbReference>
<accession>A0ABU4X1I1</accession>
<organism evidence="7 8">
    <name type="scientific">Mesorhizobium australafricanum</name>
    <dbReference type="NCBI Taxonomy" id="3072311"/>
    <lineage>
        <taxon>Bacteria</taxon>
        <taxon>Pseudomonadati</taxon>
        <taxon>Pseudomonadota</taxon>
        <taxon>Alphaproteobacteria</taxon>
        <taxon>Hyphomicrobiales</taxon>
        <taxon>Phyllobacteriaceae</taxon>
        <taxon>Mesorhizobium</taxon>
    </lineage>
</organism>
<dbReference type="Pfam" id="PF00149">
    <property type="entry name" value="Metallophos"/>
    <property type="match status" value="1"/>
</dbReference>
<dbReference type="Gene3D" id="2.150.10.10">
    <property type="entry name" value="Serralysin-like metalloprotease, C-terminal"/>
    <property type="match status" value="1"/>
</dbReference>
<dbReference type="Gene3D" id="3.60.21.10">
    <property type="match status" value="1"/>
</dbReference>
<dbReference type="InterPro" id="IPR001343">
    <property type="entry name" value="Hemolysn_Ca-bd"/>
</dbReference>
<protein>
    <submittedName>
        <fullName evidence="7">Metallophosphoesterase</fullName>
    </submittedName>
</protein>
<dbReference type="PANTHER" id="PTHR24028">
    <property type="entry name" value="CADHERIN-87A"/>
    <property type="match status" value="1"/>
</dbReference>
<dbReference type="PROSITE" id="PS50268">
    <property type="entry name" value="CADHERIN_2"/>
    <property type="match status" value="3"/>
</dbReference>
<feature type="domain" description="Cadherin" evidence="6">
    <location>
        <begin position="476"/>
        <end position="568"/>
    </location>
</feature>
<proteinExistence type="predicted"/>
<evidence type="ECO:0000256" key="5">
    <source>
        <dbReference type="SAM" id="MobiDB-lite"/>
    </source>
</evidence>
<comment type="caution">
    <text evidence="7">The sequence shown here is derived from an EMBL/GenBank/DDBJ whole genome shotgun (WGS) entry which is preliminary data.</text>
</comment>
<dbReference type="SUPFAM" id="SSF56300">
    <property type="entry name" value="Metallo-dependent phosphatases"/>
    <property type="match status" value="1"/>
</dbReference>
<dbReference type="RefSeq" id="WP_320216172.1">
    <property type="nucleotide sequence ID" value="NZ_JAVIIS010000034.1"/>
</dbReference>
<dbReference type="CDD" id="cd11304">
    <property type="entry name" value="Cadherin_repeat"/>
    <property type="match status" value="5"/>
</dbReference>
<evidence type="ECO:0000259" key="6">
    <source>
        <dbReference type="PROSITE" id="PS50268"/>
    </source>
</evidence>
<dbReference type="InterPro" id="IPR004843">
    <property type="entry name" value="Calcineurin-like_PHP"/>
</dbReference>
<evidence type="ECO:0000256" key="3">
    <source>
        <dbReference type="ARBA" id="ARBA00022989"/>
    </source>
</evidence>
<dbReference type="PROSITE" id="PS00330">
    <property type="entry name" value="HEMOLYSIN_CALCIUM"/>
    <property type="match status" value="1"/>
</dbReference>